<dbReference type="GeneID" id="101241803"/>
<protein>
    <submittedName>
        <fullName evidence="3">Uncharacterized protein LOC101241803 isoform X2</fullName>
    </submittedName>
</protein>
<organism evidence="2 3">
    <name type="scientific">Hydra vulgaris</name>
    <name type="common">Hydra</name>
    <name type="synonym">Hydra attenuata</name>
    <dbReference type="NCBI Taxonomy" id="6087"/>
    <lineage>
        <taxon>Eukaryota</taxon>
        <taxon>Metazoa</taxon>
        <taxon>Cnidaria</taxon>
        <taxon>Hydrozoa</taxon>
        <taxon>Hydroidolina</taxon>
        <taxon>Anthoathecata</taxon>
        <taxon>Aplanulata</taxon>
        <taxon>Hydridae</taxon>
        <taxon>Hydra</taxon>
    </lineage>
</organism>
<accession>A0ABM4CJT1</accession>
<proteinExistence type="predicted"/>
<keyword evidence="1" id="KW-0472">Membrane</keyword>
<evidence type="ECO:0000256" key="1">
    <source>
        <dbReference type="SAM" id="Phobius"/>
    </source>
</evidence>
<evidence type="ECO:0000313" key="3">
    <source>
        <dbReference type="RefSeq" id="XP_065662026.1"/>
    </source>
</evidence>
<name>A0ABM4CJT1_HYDVU</name>
<evidence type="ECO:0000313" key="2">
    <source>
        <dbReference type="Proteomes" id="UP001652625"/>
    </source>
</evidence>
<sequence>MKLRDGRDYNDTSAYTEIDSKPNFLLCNFHKDSRTKVSLSFLDHQKKKNFSVQRISHKNIRDFKELSHKHVKTYNDEFKNLLVQKSVETFSINQTNKISENFSNLVDGNEDKTVFTSTPLHTKFNCSNRISKLSIQSNIASVDYNCGCFQALNFKTKSKCEENSLEDYVFHDISPTKIPSFSINKTEKLNSDSSHNCSGYMTYGNELLKENCDIDFDHSFNHVQRSFFRQRRREWYLNRYKNVCNTYTSHLYAFYKWQYIYKLLISIMIQIYNTFSVNVQNIISKSCFYFHSISKNKRKSSFQHTSFASNVWSSSFQIICYIKVTYYTSTQLFKSFSKQIANIFFSSAKTNSSKKNAVHNLVLSKYFNQALLGLAVFLFVVLIAHFIFLGYNRNSLPNLTENGVSNAVPFFLDEKEHIPAWRVIASNSKINISESKFSLNTPVFLILHSGRSQQFNKLLELFQVLFSLGYDLIIPKHQLYRNEVSYAWKSIKKSYPSSTAYLWGENLDSSILSAYAQDFCSDSFPVSGIVVSAEDVISKNEKLKVWSCNCTLVNSDGLYHKFNSVLCPLKWKSHESFYESIIFCLQALHL</sequence>
<gene>
    <name evidence="3" type="primary">LOC101241803</name>
</gene>
<keyword evidence="1" id="KW-1133">Transmembrane helix</keyword>
<dbReference type="RefSeq" id="XP_065662026.1">
    <property type="nucleotide sequence ID" value="XM_065805954.1"/>
</dbReference>
<feature type="transmembrane region" description="Helical" evidence="1">
    <location>
        <begin position="370"/>
        <end position="391"/>
    </location>
</feature>
<keyword evidence="2" id="KW-1185">Reference proteome</keyword>
<dbReference type="Proteomes" id="UP001652625">
    <property type="component" value="Chromosome 09"/>
</dbReference>
<keyword evidence="1" id="KW-0812">Transmembrane</keyword>
<reference evidence="3" key="1">
    <citation type="submission" date="2025-08" db="UniProtKB">
        <authorList>
            <consortium name="RefSeq"/>
        </authorList>
    </citation>
    <scope>IDENTIFICATION</scope>
</reference>